<dbReference type="PANTHER" id="PTHR24359:SF37">
    <property type="entry name" value="PROTEIN KINASE DOMAIN-CONTAINING PROTEIN"/>
    <property type="match status" value="1"/>
</dbReference>
<dbReference type="SUPFAM" id="SSF56112">
    <property type="entry name" value="Protein kinase-like (PK-like)"/>
    <property type="match status" value="1"/>
</dbReference>
<feature type="domain" description="Protein kinase" evidence="2">
    <location>
        <begin position="231"/>
        <end position="594"/>
    </location>
</feature>
<name>A0A8H8QVG2_9HELO</name>
<dbReference type="GO" id="GO:0004674">
    <property type="term" value="F:protein serine/threonine kinase activity"/>
    <property type="evidence" value="ECO:0007669"/>
    <property type="project" value="TreeGrafter"/>
</dbReference>
<keyword evidence="4" id="KW-1185">Reference proteome</keyword>
<evidence type="ECO:0000313" key="3">
    <source>
        <dbReference type="EMBL" id="TVY23266.1"/>
    </source>
</evidence>
<protein>
    <submittedName>
        <fullName evidence="3">Proline-rich receptor-like protein kinase</fullName>
    </submittedName>
</protein>
<proteinExistence type="predicted"/>
<dbReference type="Pfam" id="PF00069">
    <property type="entry name" value="Pkinase"/>
    <property type="match status" value="1"/>
</dbReference>
<dbReference type="Gene3D" id="1.10.510.10">
    <property type="entry name" value="Transferase(Phosphotransferase) domain 1"/>
    <property type="match status" value="1"/>
</dbReference>
<gene>
    <name evidence="3" type="primary">PERK8</name>
    <name evidence="3" type="ORF">LHYA1_G007947</name>
</gene>
<dbReference type="SMART" id="SM00220">
    <property type="entry name" value="S_TKc"/>
    <property type="match status" value="1"/>
</dbReference>
<dbReference type="GeneID" id="41988145"/>
<feature type="compositionally biased region" description="Basic and acidic residues" evidence="1">
    <location>
        <begin position="624"/>
        <end position="633"/>
    </location>
</feature>
<evidence type="ECO:0000256" key="1">
    <source>
        <dbReference type="SAM" id="MobiDB-lite"/>
    </source>
</evidence>
<dbReference type="EMBL" id="QGMH01000192">
    <property type="protein sequence ID" value="TVY23266.1"/>
    <property type="molecule type" value="Genomic_DNA"/>
</dbReference>
<keyword evidence="3" id="KW-0675">Receptor</keyword>
<evidence type="ECO:0000313" key="4">
    <source>
        <dbReference type="Proteomes" id="UP000431533"/>
    </source>
</evidence>
<feature type="region of interest" description="Disordered" evidence="1">
    <location>
        <begin position="613"/>
        <end position="633"/>
    </location>
</feature>
<organism evidence="3 4">
    <name type="scientific">Lachnellula hyalina</name>
    <dbReference type="NCBI Taxonomy" id="1316788"/>
    <lineage>
        <taxon>Eukaryota</taxon>
        <taxon>Fungi</taxon>
        <taxon>Dikarya</taxon>
        <taxon>Ascomycota</taxon>
        <taxon>Pezizomycotina</taxon>
        <taxon>Leotiomycetes</taxon>
        <taxon>Helotiales</taxon>
        <taxon>Lachnaceae</taxon>
        <taxon>Lachnellula</taxon>
    </lineage>
</organism>
<dbReference type="Gene3D" id="3.30.200.20">
    <property type="entry name" value="Phosphorylase Kinase, domain 1"/>
    <property type="match status" value="1"/>
</dbReference>
<dbReference type="Proteomes" id="UP000431533">
    <property type="component" value="Unassembled WGS sequence"/>
</dbReference>
<dbReference type="OrthoDB" id="1046782at2759"/>
<keyword evidence="3" id="KW-0418">Kinase</keyword>
<dbReference type="GO" id="GO:0005524">
    <property type="term" value="F:ATP binding"/>
    <property type="evidence" value="ECO:0007669"/>
    <property type="project" value="InterPro"/>
</dbReference>
<dbReference type="PANTHER" id="PTHR24359">
    <property type="entry name" value="SERINE/THREONINE-PROTEIN KINASE SBK1"/>
    <property type="match status" value="1"/>
</dbReference>
<dbReference type="AlphaFoldDB" id="A0A8H8QVG2"/>
<accession>A0A8H8QVG2</accession>
<dbReference type="PROSITE" id="PS50011">
    <property type="entry name" value="PROTEIN_KINASE_DOM"/>
    <property type="match status" value="1"/>
</dbReference>
<dbReference type="CDD" id="cd00180">
    <property type="entry name" value="PKc"/>
    <property type="match status" value="1"/>
</dbReference>
<reference evidence="3 4" key="1">
    <citation type="submission" date="2018-05" db="EMBL/GenBank/DDBJ databases">
        <title>Genome sequencing and assembly of the regulated plant pathogen Lachnellula willkommii and related sister species for the development of diagnostic species identification markers.</title>
        <authorList>
            <person name="Giroux E."/>
            <person name="Bilodeau G."/>
        </authorList>
    </citation>
    <scope>NUCLEOTIDE SEQUENCE [LARGE SCALE GENOMIC DNA]</scope>
    <source>
        <strain evidence="3 4">CBS 185.66</strain>
    </source>
</reference>
<keyword evidence="3" id="KW-0808">Transferase</keyword>
<dbReference type="RefSeq" id="XP_031002054.1">
    <property type="nucleotide sequence ID" value="XM_031152870.1"/>
</dbReference>
<comment type="caution">
    <text evidence="3">The sequence shown here is derived from an EMBL/GenBank/DDBJ whole genome shotgun (WGS) entry which is preliminary data.</text>
</comment>
<dbReference type="InterPro" id="IPR000719">
    <property type="entry name" value="Prot_kinase_dom"/>
</dbReference>
<sequence>MENTTPRLRLNSLPIRAPTFSLRSSKTFPNAPYFDWDKLPRYQKFESLGRMLRKCMTEEAGTNNNKGFLPPAILEHILSREVIEHELKSQEYRYTAETVDVMFQTEEEALDDSADFPGGTKTYFIVFATLALLDKVCDIYQFMEMKDTSLGDQDLPNLKLHQDEDGKRELRRGEELQQMRCFDGFVDHELESFDDYQWRLRVPTFALGPKETIRHYDLHDKDILPWYEEHSVSQNEVMSGGYGSVKKVKIHPLCHDYHETLKAINVSGGQFAVKTLKNSDAIKFQDEVNMLKKFNGLVHDHLVTLLGTFTYKGQFSMIFPWAECDVENYWLKINPMPNLEDIEFVRWVSRQCRGIMESVNVIHNPKHPETLPKETLYGRHGDIKAENILWFKSPDEADRGIWVISDLGLSTFNREVSRSMVPNQSILYTPGYRPPECDIKGGKISRAFDIWTLGCFYLEMTCWFLGGRKLKDNFETDRTTTYITGSRADIFFDLELNGEDKTNETFIALIKPQVVRMIDDLHNHPNCTKYIHDMLEIIEKDMIVVLNQERTRSPKLLKKLNEMNQKCIDDVDYCMKKTPVKRTFQAPIGTEARLSENAMNMVTKNNMRGRLSTHVPKRPVQKSPRVEELENVD</sequence>
<dbReference type="InterPro" id="IPR011009">
    <property type="entry name" value="Kinase-like_dom_sf"/>
</dbReference>
<evidence type="ECO:0000259" key="2">
    <source>
        <dbReference type="PROSITE" id="PS50011"/>
    </source>
</evidence>